<gene>
    <name evidence="1" type="ORF">AUMI_113040</name>
</gene>
<name>A0A173LXZ1_9MICO</name>
<dbReference type="SFLD" id="SFLDS00003">
    <property type="entry name" value="Haloacid_Dehalogenase"/>
    <property type="match status" value="1"/>
</dbReference>
<dbReference type="GO" id="GO:0016791">
    <property type="term" value="F:phosphatase activity"/>
    <property type="evidence" value="ECO:0007669"/>
    <property type="project" value="TreeGrafter"/>
</dbReference>
<dbReference type="NCBIfam" id="TIGR00099">
    <property type="entry name" value="Cof-subfamily"/>
    <property type="match status" value="1"/>
</dbReference>
<proteinExistence type="predicted"/>
<dbReference type="GO" id="GO:0000287">
    <property type="term" value="F:magnesium ion binding"/>
    <property type="evidence" value="ECO:0007669"/>
    <property type="project" value="TreeGrafter"/>
</dbReference>
<dbReference type="Gene3D" id="3.30.1240.10">
    <property type="match status" value="1"/>
</dbReference>
<dbReference type="EMBL" id="AP017457">
    <property type="protein sequence ID" value="BAU99846.1"/>
    <property type="molecule type" value="Genomic_DNA"/>
</dbReference>
<accession>A0A173LXZ1</accession>
<dbReference type="PROSITE" id="PS01228">
    <property type="entry name" value="COF_1"/>
    <property type="match status" value="1"/>
</dbReference>
<dbReference type="PANTHER" id="PTHR10000:SF8">
    <property type="entry name" value="HAD SUPERFAMILY HYDROLASE-LIKE, TYPE 3"/>
    <property type="match status" value="1"/>
</dbReference>
<dbReference type="OrthoDB" id="3180855at2"/>
<dbReference type="InterPro" id="IPR036412">
    <property type="entry name" value="HAD-like_sf"/>
</dbReference>
<dbReference type="GeneID" id="80452496"/>
<dbReference type="PANTHER" id="PTHR10000">
    <property type="entry name" value="PHOSPHOSERINE PHOSPHATASE"/>
    <property type="match status" value="1"/>
</dbReference>
<dbReference type="NCBIfam" id="TIGR01484">
    <property type="entry name" value="HAD-SF-IIB"/>
    <property type="match status" value="1"/>
</dbReference>
<dbReference type="InterPro" id="IPR000150">
    <property type="entry name" value="Cof"/>
</dbReference>
<reference evidence="1 2" key="1">
    <citation type="journal article" date="2016" name="Genome Announc.">
        <title>Complete Genome Sequence of Aurantimicrobium minutum Type Strain KNCT, a Planktonic Ultramicrobacterium Isolated from River Water.</title>
        <authorList>
            <person name="Nakai R."/>
            <person name="Fujisawa T."/>
            <person name="Nakamura Y."/>
            <person name="Nishide H."/>
            <person name="Uchiyama I."/>
            <person name="Baba T."/>
            <person name="Toyoda A."/>
            <person name="Fujiyama A."/>
            <person name="Naganuma T."/>
            <person name="Niki H."/>
        </authorList>
    </citation>
    <scope>NUCLEOTIDE SEQUENCE [LARGE SCALE GENOMIC DNA]</scope>
    <source>
        <strain evidence="1 2">KNC</strain>
    </source>
</reference>
<dbReference type="Gene3D" id="3.40.50.1000">
    <property type="entry name" value="HAD superfamily/HAD-like"/>
    <property type="match status" value="1"/>
</dbReference>
<dbReference type="KEGG" id="amin:AUMI_113040"/>
<dbReference type="AlphaFoldDB" id="A0A173LXZ1"/>
<dbReference type="Pfam" id="PF08282">
    <property type="entry name" value="Hydrolase_3"/>
    <property type="match status" value="1"/>
</dbReference>
<dbReference type="SFLD" id="SFLDG01140">
    <property type="entry name" value="C2.B:_Phosphomannomutase_and_P"/>
    <property type="match status" value="1"/>
</dbReference>
<evidence type="ECO:0000313" key="2">
    <source>
        <dbReference type="Proteomes" id="UP000243847"/>
    </source>
</evidence>
<protein>
    <recommendedName>
        <fullName evidence="3">Hydrolase</fullName>
    </recommendedName>
</protein>
<dbReference type="InterPro" id="IPR006379">
    <property type="entry name" value="HAD-SF_hydro_IIB"/>
</dbReference>
<sequence length="272" mass="29955">MTQVAPEDRWLVALDVDGTLLTHRGDVAPEVVEAVRAAAARGHEVMLATGRALVETIPVLRQLDIWPEYVVCSNGAMLLKRDPLADDGYVKHHVETFRPENVLNLVKGHLPEGMYAVEDEFGDYYFTEPIPGVDHNLLAHQVKFEELLNLRATRVVVVSPDHETEDFLQVVERIGLKQVSYSIGWAAWLDIAPEGVSKASALEKVREALGFPRSRLFAAGDGNNDIQMIEWAAQLGRGVAMGNAEPEIKAVANEVCGQVHELGLLEALNKLP</sequence>
<dbReference type="InterPro" id="IPR023214">
    <property type="entry name" value="HAD_sf"/>
</dbReference>
<dbReference type="RefSeq" id="WP_096382734.1">
    <property type="nucleotide sequence ID" value="NZ_AP017457.1"/>
</dbReference>
<dbReference type="GO" id="GO:0005829">
    <property type="term" value="C:cytosol"/>
    <property type="evidence" value="ECO:0007669"/>
    <property type="project" value="TreeGrafter"/>
</dbReference>
<evidence type="ECO:0008006" key="3">
    <source>
        <dbReference type="Google" id="ProtNLM"/>
    </source>
</evidence>
<organism evidence="1 2">
    <name type="scientific">Aurantimicrobium minutum</name>
    <dbReference type="NCBI Taxonomy" id="708131"/>
    <lineage>
        <taxon>Bacteria</taxon>
        <taxon>Bacillati</taxon>
        <taxon>Actinomycetota</taxon>
        <taxon>Actinomycetes</taxon>
        <taxon>Micrococcales</taxon>
        <taxon>Microbacteriaceae</taxon>
        <taxon>Aurantimicrobium</taxon>
    </lineage>
</organism>
<dbReference type="SUPFAM" id="SSF56784">
    <property type="entry name" value="HAD-like"/>
    <property type="match status" value="1"/>
</dbReference>
<evidence type="ECO:0000313" key="1">
    <source>
        <dbReference type="EMBL" id="BAU99846.1"/>
    </source>
</evidence>
<dbReference type="Proteomes" id="UP000243847">
    <property type="component" value="Chromosome sequence1"/>
</dbReference>